<proteinExistence type="predicted"/>
<name>A0ACB8U0L9_9APHY</name>
<accession>A0ACB8U0L9</accession>
<keyword evidence="1" id="KW-0560">Oxidoreductase</keyword>
<comment type="caution">
    <text evidence="1">The sequence shown here is derived from an EMBL/GenBank/DDBJ whole genome shotgun (WGS) entry which is preliminary data.</text>
</comment>
<sequence length="265" mass="29508">MSSAPHEFAISYPVPFLLQILSALRSLWVTFITDNPLTWSWMQGRRNPRADMEGPLYVLNSPYRQLERGRTVMATIEEMTKSGPFLVTISVRDHKGDPLPNAQLDWWQADAQGTYYYRSYGLRGKILTDANGIAEVLTIAPGHYGSRAAHIHIMLSTRDSVHGNLTTQLYVCESNDPVHIKGEDLLNHVRTPREANILSGWSIPSEQGGAYLDLPTLDKSDVGAAKRIEWWNQKLEDQAPGKGLRVVGGGSTSYTLNVKPGVFGF</sequence>
<keyword evidence="1" id="KW-0223">Dioxygenase</keyword>
<protein>
    <submittedName>
        <fullName evidence="1">Intradiol ring-cleavage dioxygenase</fullName>
    </submittedName>
</protein>
<evidence type="ECO:0000313" key="1">
    <source>
        <dbReference type="EMBL" id="KAI0087843.1"/>
    </source>
</evidence>
<organism evidence="1 2">
    <name type="scientific">Irpex rosettiformis</name>
    <dbReference type="NCBI Taxonomy" id="378272"/>
    <lineage>
        <taxon>Eukaryota</taxon>
        <taxon>Fungi</taxon>
        <taxon>Dikarya</taxon>
        <taxon>Basidiomycota</taxon>
        <taxon>Agaricomycotina</taxon>
        <taxon>Agaricomycetes</taxon>
        <taxon>Polyporales</taxon>
        <taxon>Irpicaceae</taxon>
        <taxon>Irpex</taxon>
    </lineage>
</organism>
<gene>
    <name evidence="1" type="ORF">BDY19DRAFT_892423</name>
</gene>
<evidence type="ECO:0000313" key="2">
    <source>
        <dbReference type="Proteomes" id="UP001055072"/>
    </source>
</evidence>
<dbReference type="EMBL" id="MU274916">
    <property type="protein sequence ID" value="KAI0087843.1"/>
    <property type="molecule type" value="Genomic_DNA"/>
</dbReference>
<dbReference type="Proteomes" id="UP001055072">
    <property type="component" value="Unassembled WGS sequence"/>
</dbReference>
<keyword evidence="2" id="KW-1185">Reference proteome</keyword>
<reference evidence="1" key="1">
    <citation type="journal article" date="2021" name="Environ. Microbiol.">
        <title>Gene family expansions and transcriptome signatures uncover fungal adaptations to wood decay.</title>
        <authorList>
            <person name="Hage H."/>
            <person name="Miyauchi S."/>
            <person name="Viragh M."/>
            <person name="Drula E."/>
            <person name="Min B."/>
            <person name="Chaduli D."/>
            <person name="Navarro D."/>
            <person name="Favel A."/>
            <person name="Norest M."/>
            <person name="Lesage-Meessen L."/>
            <person name="Balint B."/>
            <person name="Merenyi Z."/>
            <person name="de Eugenio L."/>
            <person name="Morin E."/>
            <person name="Martinez A.T."/>
            <person name="Baldrian P."/>
            <person name="Stursova M."/>
            <person name="Martinez M.J."/>
            <person name="Novotny C."/>
            <person name="Magnuson J.K."/>
            <person name="Spatafora J.W."/>
            <person name="Maurice S."/>
            <person name="Pangilinan J."/>
            <person name="Andreopoulos W."/>
            <person name="LaButti K."/>
            <person name="Hundley H."/>
            <person name="Na H."/>
            <person name="Kuo A."/>
            <person name="Barry K."/>
            <person name="Lipzen A."/>
            <person name="Henrissat B."/>
            <person name="Riley R."/>
            <person name="Ahrendt S."/>
            <person name="Nagy L.G."/>
            <person name="Grigoriev I.V."/>
            <person name="Martin F."/>
            <person name="Rosso M.N."/>
        </authorList>
    </citation>
    <scope>NUCLEOTIDE SEQUENCE</scope>
    <source>
        <strain evidence="1">CBS 384.51</strain>
    </source>
</reference>